<gene>
    <name evidence="2" type="ORF">T459_19639</name>
</gene>
<evidence type="ECO:0000313" key="3">
    <source>
        <dbReference type="Proteomes" id="UP000222542"/>
    </source>
</evidence>
<feature type="region of interest" description="Disordered" evidence="1">
    <location>
        <begin position="108"/>
        <end position="131"/>
    </location>
</feature>
<keyword evidence="3" id="KW-1185">Reference proteome</keyword>
<dbReference type="EMBL" id="AYRZ02000007">
    <property type="protein sequence ID" value="PHT76117.1"/>
    <property type="molecule type" value="Genomic_DNA"/>
</dbReference>
<evidence type="ECO:0000313" key="2">
    <source>
        <dbReference type="EMBL" id="PHT76117.1"/>
    </source>
</evidence>
<dbReference type="AlphaFoldDB" id="A0A2G2Z278"/>
<comment type="caution">
    <text evidence="2">The sequence shown here is derived from an EMBL/GenBank/DDBJ whole genome shotgun (WGS) entry which is preliminary data.</text>
</comment>
<evidence type="ECO:0000256" key="1">
    <source>
        <dbReference type="SAM" id="MobiDB-lite"/>
    </source>
</evidence>
<feature type="compositionally biased region" description="Basic and acidic residues" evidence="1">
    <location>
        <begin position="121"/>
        <end position="131"/>
    </location>
</feature>
<name>A0A2G2Z278_CAPAN</name>
<reference evidence="2 3" key="1">
    <citation type="journal article" date="2014" name="Nat. Genet.">
        <title>Genome sequence of the hot pepper provides insights into the evolution of pungency in Capsicum species.</title>
        <authorList>
            <person name="Kim S."/>
            <person name="Park M."/>
            <person name="Yeom S.I."/>
            <person name="Kim Y.M."/>
            <person name="Lee J.M."/>
            <person name="Lee H.A."/>
            <person name="Seo E."/>
            <person name="Choi J."/>
            <person name="Cheong K."/>
            <person name="Kim K.T."/>
            <person name="Jung K."/>
            <person name="Lee G.W."/>
            <person name="Oh S.K."/>
            <person name="Bae C."/>
            <person name="Kim S.B."/>
            <person name="Lee H.Y."/>
            <person name="Kim S.Y."/>
            <person name="Kim M.S."/>
            <person name="Kang B.C."/>
            <person name="Jo Y.D."/>
            <person name="Yang H.B."/>
            <person name="Jeong H.J."/>
            <person name="Kang W.H."/>
            <person name="Kwon J.K."/>
            <person name="Shin C."/>
            <person name="Lim J.Y."/>
            <person name="Park J.H."/>
            <person name="Huh J.H."/>
            <person name="Kim J.S."/>
            <person name="Kim B.D."/>
            <person name="Cohen O."/>
            <person name="Paran I."/>
            <person name="Suh M.C."/>
            <person name="Lee S.B."/>
            <person name="Kim Y.K."/>
            <person name="Shin Y."/>
            <person name="Noh S.J."/>
            <person name="Park J."/>
            <person name="Seo Y.S."/>
            <person name="Kwon S.Y."/>
            <person name="Kim H.A."/>
            <person name="Park J.M."/>
            <person name="Kim H.J."/>
            <person name="Choi S.B."/>
            <person name="Bosland P.W."/>
            <person name="Reeves G."/>
            <person name="Jo S.H."/>
            <person name="Lee B.W."/>
            <person name="Cho H.T."/>
            <person name="Choi H.S."/>
            <person name="Lee M.S."/>
            <person name="Yu Y."/>
            <person name="Do Choi Y."/>
            <person name="Park B.S."/>
            <person name="van Deynze A."/>
            <person name="Ashrafi H."/>
            <person name="Hill T."/>
            <person name="Kim W.T."/>
            <person name="Pai H.S."/>
            <person name="Ahn H.K."/>
            <person name="Yeam I."/>
            <person name="Giovannoni J.J."/>
            <person name="Rose J.K."/>
            <person name="Sorensen I."/>
            <person name="Lee S.J."/>
            <person name="Kim R.W."/>
            <person name="Choi I.Y."/>
            <person name="Choi B.S."/>
            <person name="Lim J.S."/>
            <person name="Lee Y.H."/>
            <person name="Choi D."/>
        </authorList>
    </citation>
    <scope>NUCLEOTIDE SEQUENCE [LARGE SCALE GENOMIC DNA]</scope>
    <source>
        <strain evidence="3">cv. CM334</strain>
    </source>
</reference>
<proteinExistence type="predicted"/>
<accession>A0A2G2Z278</accession>
<dbReference type="Gramene" id="PHT76117">
    <property type="protein sequence ID" value="PHT76117"/>
    <property type="gene ID" value="T459_19639"/>
</dbReference>
<sequence length="131" mass="15001">MGETSPTAIFTDQCESIKAAIHEVMPNTVHRCRDLKNVLKAHFKVYLDWDNDIAVPSIPDTDSDSDEIFIRNLREVCTRGRPQINTNKSSCQNAFCRDGRRWGSKYYDVYNKGQSSQGRSGDGRRGRRESR</sequence>
<dbReference type="Proteomes" id="UP000222542">
    <property type="component" value="Unassembled WGS sequence"/>
</dbReference>
<organism evidence="2 3">
    <name type="scientific">Capsicum annuum</name>
    <name type="common">Capsicum pepper</name>
    <dbReference type="NCBI Taxonomy" id="4072"/>
    <lineage>
        <taxon>Eukaryota</taxon>
        <taxon>Viridiplantae</taxon>
        <taxon>Streptophyta</taxon>
        <taxon>Embryophyta</taxon>
        <taxon>Tracheophyta</taxon>
        <taxon>Spermatophyta</taxon>
        <taxon>Magnoliopsida</taxon>
        <taxon>eudicotyledons</taxon>
        <taxon>Gunneridae</taxon>
        <taxon>Pentapetalae</taxon>
        <taxon>asterids</taxon>
        <taxon>lamiids</taxon>
        <taxon>Solanales</taxon>
        <taxon>Solanaceae</taxon>
        <taxon>Solanoideae</taxon>
        <taxon>Capsiceae</taxon>
        <taxon>Capsicum</taxon>
    </lineage>
</organism>
<protein>
    <submittedName>
        <fullName evidence="2">Uncharacterized protein</fullName>
    </submittedName>
</protein>
<reference evidence="2 3" key="2">
    <citation type="journal article" date="2017" name="Genome Biol.">
        <title>New reference genome sequences of hot pepper reveal the massive evolution of plant disease-resistance genes by retroduplication.</title>
        <authorList>
            <person name="Kim S."/>
            <person name="Park J."/>
            <person name="Yeom S.I."/>
            <person name="Kim Y.M."/>
            <person name="Seo E."/>
            <person name="Kim K.T."/>
            <person name="Kim M.S."/>
            <person name="Lee J.M."/>
            <person name="Cheong K."/>
            <person name="Shin H.S."/>
            <person name="Kim S.B."/>
            <person name="Han K."/>
            <person name="Lee J."/>
            <person name="Park M."/>
            <person name="Lee H.A."/>
            <person name="Lee H.Y."/>
            <person name="Lee Y."/>
            <person name="Oh S."/>
            <person name="Lee J.H."/>
            <person name="Choi E."/>
            <person name="Choi E."/>
            <person name="Lee S.E."/>
            <person name="Jeon J."/>
            <person name="Kim H."/>
            <person name="Choi G."/>
            <person name="Song H."/>
            <person name="Lee J."/>
            <person name="Lee S.C."/>
            <person name="Kwon J.K."/>
            <person name="Lee H.Y."/>
            <person name="Koo N."/>
            <person name="Hong Y."/>
            <person name="Kim R.W."/>
            <person name="Kang W.H."/>
            <person name="Huh J.H."/>
            <person name="Kang B.C."/>
            <person name="Yang T.J."/>
            <person name="Lee Y.H."/>
            <person name="Bennetzen J.L."/>
            <person name="Choi D."/>
        </authorList>
    </citation>
    <scope>NUCLEOTIDE SEQUENCE [LARGE SCALE GENOMIC DNA]</scope>
    <source>
        <strain evidence="3">cv. CM334</strain>
    </source>
</reference>